<dbReference type="RefSeq" id="WP_156736971.1">
    <property type="nucleotide sequence ID" value="NZ_CACRTU010000024.1"/>
</dbReference>
<reference evidence="1" key="1">
    <citation type="submission" date="2019-11" db="EMBL/GenBank/DDBJ databases">
        <authorList>
            <person name="Feng L."/>
        </authorList>
    </citation>
    <scope>NUCLEOTIDE SEQUENCE</scope>
    <source>
        <strain evidence="1">CButyricumLFYP62</strain>
    </source>
</reference>
<protein>
    <submittedName>
        <fullName evidence="1">Uncharacterized protein</fullName>
    </submittedName>
</protein>
<accession>A0A6N3FG30</accession>
<sequence>MIYYDNKEFETEIKFEVYLLNKYLTKHYNKETAIALLKKNNSNLNKLAKALGKIDIAFFCQYFLQNIFIVSDKNEARQLSQSHYEMWDLLNETFIGDKQDKINIVVSRGFAKTTVCDLALSVWLICYKLSKFTLLIAKKDDDSVQFLDSIKKVFKENRTIIDNFGELINTKKFKVNSNEIEFANNVYIRAIGSTSSCRGANWKGIRPTVVIGDDAQDEKDILTDDAREKKYNKWTKEVEQVGDKAVYRNGKKIKSATKIVSIGTVLHNSCLISRLIRNNDYKTFLRRAIILNNNETVDVLFESDLWLKCKKLYFDDKDDNSKETAREFYNSNKDKMIFPVLWEEKWDCFNDLAIPYWENRISFMSEMMNDATSIGEKWFKSVRTEHEEYFKDFTYTKNLLCIDPASTTTNKSDYTAMVVGSTTSNCDFLYIRDLIMQRLTFEQYCNKAVELLIKHEDITHIFIEKNTFQGADVLKIEELIEANAKLRHRRIEFINEMQRKNKDEKISTIIDSINNGQIIINKDCEDSREAIEQIMEFQGQKYSLHDDFVDTLAECYNRIKEIKTLGKITFLDRRLLF</sequence>
<dbReference type="Gene3D" id="3.30.420.240">
    <property type="match status" value="1"/>
</dbReference>
<dbReference type="InterPro" id="IPR027417">
    <property type="entry name" value="P-loop_NTPase"/>
</dbReference>
<name>A0A6N3FG30_CLOBU</name>
<evidence type="ECO:0000313" key="1">
    <source>
        <dbReference type="EMBL" id="VYU51158.1"/>
    </source>
</evidence>
<dbReference type="EMBL" id="CACRTU010000024">
    <property type="protein sequence ID" value="VYU51158.1"/>
    <property type="molecule type" value="Genomic_DNA"/>
</dbReference>
<organism evidence="1">
    <name type="scientific">Clostridium butyricum</name>
    <dbReference type="NCBI Taxonomy" id="1492"/>
    <lineage>
        <taxon>Bacteria</taxon>
        <taxon>Bacillati</taxon>
        <taxon>Bacillota</taxon>
        <taxon>Clostridia</taxon>
        <taxon>Eubacteriales</taxon>
        <taxon>Clostridiaceae</taxon>
        <taxon>Clostridium</taxon>
    </lineage>
</organism>
<dbReference type="AlphaFoldDB" id="A0A6N3FG30"/>
<gene>
    <name evidence="1" type="ORF">CBLFYP62_02571</name>
</gene>
<dbReference type="Gene3D" id="3.40.50.300">
    <property type="entry name" value="P-loop containing nucleotide triphosphate hydrolases"/>
    <property type="match status" value="1"/>
</dbReference>
<proteinExistence type="predicted"/>